<dbReference type="PANTHER" id="PTHR11776">
    <property type="entry name" value="ADENINE PHOSPHORIBOSYLTRANSFERASE"/>
    <property type="match status" value="1"/>
</dbReference>
<dbReference type="Proteomes" id="UP000287352">
    <property type="component" value="Unassembled WGS sequence"/>
</dbReference>
<dbReference type="CDD" id="cd06223">
    <property type="entry name" value="PRTases_typeI"/>
    <property type="match status" value="1"/>
</dbReference>
<keyword evidence="6 9" id="KW-0808">Transferase</keyword>
<organism evidence="9 10">
    <name type="scientific">Tengunoibacter tsumagoiensis</name>
    <dbReference type="NCBI Taxonomy" id="2014871"/>
    <lineage>
        <taxon>Bacteria</taxon>
        <taxon>Bacillati</taxon>
        <taxon>Chloroflexota</taxon>
        <taxon>Ktedonobacteria</taxon>
        <taxon>Ktedonobacterales</taxon>
        <taxon>Dictyobacteraceae</taxon>
        <taxon>Tengunoibacter</taxon>
    </lineage>
</organism>
<accession>A0A402A0B9</accession>
<evidence type="ECO:0000256" key="8">
    <source>
        <dbReference type="ARBA" id="ARBA00025704"/>
    </source>
</evidence>
<protein>
    <submittedName>
        <fullName evidence="9">Adenine phosphoribosyltransferase</fullName>
    </submittedName>
</protein>
<proteinExistence type="inferred from homology"/>
<evidence type="ECO:0000256" key="6">
    <source>
        <dbReference type="ARBA" id="ARBA00022679"/>
    </source>
</evidence>
<dbReference type="InterPro" id="IPR000836">
    <property type="entry name" value="PRTase_dom"/>
</dbReference>
<dbReference type="OrthoDB" id="9803963at2"/>
<dbReference type="GO" id="GO:0005737">
    <property type="term" value="C:cytoplasm"/>
    <property type="evidence" value="ECO:0007669"/>
    <property type="project" value="UniProtKB-SubCell"/>
</dbReference>
<comment type="similarity">
    <text evidence="2">Belongs to the purine/pyrimidine phosphoribosyltransferase family.</text>
</comment>
<evidence type="ECO:0000256" key="2">
    <source>
        <dbReference type="ARBA" id="ARBA00008391"/>
    </source>
</evidence>
<comment type="pathway">
    <text evidence="8">Purine metabolism.</text>
</comment>
<evidence type="ECO:0000256" key="5">
    <source>
        <dbReference type="ARBA" id="ARBA00022676"/>
    </source>
</evidence>
<dbReference type="PANTHER" id="PTHR11776:SF7">
    <property type="entry name" value="PHOSPHORIBOSYLTRANSFERASE DOMAIN-CONTAINING PROTEIN"/>
    <property type="match status" value="1"/>
</dbReference>
<dbReference type="InterPro" id="IPR050120">
    <property type="entry name" value="Adenine_PRTase"/>
</dbReference>
<evidence type="ECO:0000256" key="4">
    <source>
        <dbReference type="ARBA" id="ARBA00022490"/>
    </source>
</evidence>
<keyword evidence="7" id="KW-0660">Purine salvage</keyword>
<keyword evidence="4" id="KW-0963">Cytoplasm</keyword>
<comment type="caution">
    <text evidence="9">The sequence shown here is derived from an EMBL/GenBank/DDBJ whole genome shotgun (WGS) entry which is preliminary data.</text>
</comment>
<keyword evidence="5 9" id="KW-0328">Glycosyltransferase</keyword>
<dbReference type="AlphaFoldDB" id="A0A402A0B9"/>
<dbReference type="RefSeq" id="WP_126580146.1">
    <property type="nucleotide sequence ID" value="NZ_BIFR01000001.1"/>
</dbReference>
<comment type="subcellular location">
    <subcellularLocation>
        <location evidence="1">Cytoplasm</location>
    </subcellularLocation>
</comment>
<sequence length="178" mass="20017">MLTKEEKQLILERRYTTSFYAPWADAELFQTIVENLAEPFRDANIGKVLGLEARGFILGAPVAYFLRTGFVVARKGGNLYKGLYTSEQVLQESCIDYSGQNKILEIETHTYGIQPGDRILIIDDWFERGEQGQAAVRLVERAGGIVAGIGILFDEMAAEKRKSFQNYHLHALIQVSEA</sequence>
<reference evidence="10" key="1">
    <citation type="submission" date="2018-12" db="EMBL/GenBank/DDBJ databases">
        <title>Tengunoibacter tsumagoiensis gen. nov., sp. nov., Dictyobacter kobayashii sp. nov., D. alpinus sp. nov., and D. joshuensis sp. nov. and description of Dictyobacteraceae fam. nov. within the order Ktedonobacterales isolated from Tengu-no-mugimeshi.</title>
        <authorList>
            <person name="Wang C.M."/>
            <person name="Zheng Y."/>
            <person name="Sakai Y."/>
            <person name="Toyoda A."/>
            <person name="Minakuchi Y."/>
            <person name="Abe K."/>
            <person name="Yokota A."/>
            <person name="Yabe S."/>
        </authorList>
    </citation>
    <scope>NUCLEOTIDE SEQUENCE [LARGE SCALE GENOMIC DNA]</scope>
    <source>
        <strain evidence="10">Uno3</strain>
    </source>
</reference>
<evidence type="ECO:0000256" key="7">
    <source>
        <dbReference type="ARBA" id="ARBA00022726"/>
    </source>
</evidence>
<evidence type="ECO:0000256" key="3">
    <source>
        <dbReference type="ARBA" id="ARBA00011738"/>
    </source>
</evidence>
<gene>
    <name evidence="9" type="ORF">KTT_23940</name>
</gene>
<keyword evidence="10" id="KW-1185">Reference proteome</keyword>
<dbReference type="InterPro" id="IPR029057">
    <property type="entry name" value="PRTase-like"/>
</dbReference>
<evidence type="ECO:0000313" key="9">
    <source>
        <dbReference type="EMBL" id="GCE12535.1"/>
    </source>
</evidence>
<evidence type="ECO:0000313" key="10">
    <source>
        <dbReference type="Proteomes" id="UP000287352"/>
    </source>
</evidence>
<name>A0A402A0B9_9CHLR</name>
<evidence type="ECO:0000256" key="1">
    <source>
        <dbReference type="ARBA" id="ARBA00004496"/>
    </source>
</evidence>
<dbReference type="Gene3D" id="3.40.50.2020">
    <property type="match status" value="1"/>
</dbReference>
<comment type="subunit">
    <text evidence="3">Homodimer.</text>
</comment>
<dbReference type="EMBL" id="BIFR01000001">
    <property type="protein sequence ID" value="GCE12535.1"/>
    <property type="molecule type" value="Genomic_DNA"/>
</dbReference>
<dbReference type="SUPFAM" id="SSF53271">
    <property type="entry name" value="PRTase-like"/>
    <property type="match status" value="1"/>
</dbReference>
<dbReference type="GO" id="GO:0006166">
    <property type="term" value="P:purine ribonucleoside salvage"/>
    <property type="evidence" value="ECO:0007669"/>
    <property type="project" value="UniProtKB-KW"/>
</dbReference>
<dbReference type="GO" id="GO:0003999">
    <property type="term" value="F:adenine phosphoribosyltransferase activity"/>
    <property type="evidence" value="ECO:0007669"/>
    <property type="project" value="TreeGrafter"/>
</dbReference>